<dbReference type="InterPro" id="IPR005128">
    <property type="entry name" value="Acetolactate_a_deCO2ase"/>
</dbReference>
<accession>A0ABT5LZG4</accession>
<dbReference type="GO" id="GO:0047605">
    <property type="term" value="F:acetolactate decarboxylase activity"/>
    <property type="evidence" value="ECO:0007669"/>
    <property type="project" value="UniProtKB-EC"/>
</dbReference>
<proteinExistence type="predicted"/>
<protein>
    <submittedName>
        <fullName evidence="1">Acetolactate decarboxylase</fullName>
        <ecNumber evidence="1">4.1.1.5</ecNumber>
    </submittedName>
</protein>
<keyword evidence="1" id="KW-0456">Lyase</keyword>
<dbReference type="SUPFAM" id="SSF117856">
    <property type="entry name" value="AF0104/ALDC/Ptd012-like"/>
    <property type="match status" value="1"/>
</dbReference>
<evidence type="ECO:0000313" key="2">
    <source>
        <dbReference type="Proteomes" id="UP001214757"/>
    </source>
</evidence>
<dbReference type="Proteomes" id="UP001214757">
    <property type="component" value="Unassembled WGS sequence"/>
</dbReference>
<dbReference type="Pfam" id="PF03306">
    <property type="entry name" value="AAL_decarboxy"/>
    <property type="match status" value="1"/>
</dbReference>
<dbReference type="RefSeq" id="WP_273578700.1">
    <property type="nucleotide sequence ID" value="NZ_JAQRFO010000005.1"/>
</dbReference>
<reference evidence="1 2" key="1">
    <citation type="submission" date="2023-02" db="EMBL/GenBank/DDBJ databases">
        <title>Entomopathogenic bacteria.</title>
        <authorList>
            <person name="Machado R.A."/>
        </authorList>
    </citation>
    <scope>NUCLEOTIDE SEQUENCE [LARGE SCALE GENOMIC DNA]</scope>
    <source>
        <strain evidence="1 2">XENO-7</strain>
    </source>
</reference>
<keyword evidence="2" id="KW-1185">Reference proteome</keyword>
<organism evidence="1 2">
    <name type="scientific">Xenorhabdus aichiensis</name>
    <dbReference type="NCBI Taxonomy" id="3025874"/>
    <lineage>
        <taxon>Bacteria</taxon>
        <taxon>Pseudomonadati</taxon>
        <taxon>Pseudomonadota</taxon>
        <taxon>Gammaproteobacteria</taxon>
        <taxon>Enterobacterales</taxon>
        <taxon>Morganellaceae</taxon>
        <taxon>Xenorhabdus</taxon>
    </lineage>
</organism>
<dbReference type="EMBL" id="JAQRFO010000005">
    <property type="protein sequence ID" value="MDC9620823.1"/>
    <property type="molecule type" value="Genomic_DNA"/>
</dbReference>
<dbReference type="EC" id="4.1.1.5" evidence="1"/>
<comment type="caution">
    <text evidence="1">The sequence shown here is derived from an EMBL/GenBank/DDBJ whole genome shotgun (WGS) entry which is preliminary data.</text>
</comment>
<sequence>MKSRIIKQYSTVYALMAGVFDRMFTVSEISHSGRFDIGCLHALTGEITQLSEIARQKILPALPLNIFPKYLWM</sequence>
<evidence type="ECO:0000313" key="1">
    <source>
        <dbReference type="EMBL" id="MDC9620823.1"/>
    </source>
</evidence>
<dbReference type="Gene3D" id="3.30.1330.80">
    <property type="entry name" value="Hypothetical protein, similar to alpha- acetolactate decarboxylase, domain 2"/>
    <property type="match status" value="1"/>
</dbReference>
<gene>
    <name evidence="1" type="ORF">PSI22_04070</name>
</gene>
<name>A0ABT5LZG4_9GAMM</name>